<gene>
    <name evidence="1" type="ORF">EAH74_32655</name>
</gene>
<dbReference type="GO" id="GO:0003700">
    <property type="term" value="F:DNA-binding transcription factor activity"/>
    <property type="evidence" value="ECO:0007669"/>
    <property type="project" value="InterPro"/>
</dbReference>
<name>A0A502HJZ5_9PSED</name>
<accession>A0A502HJZ5</accession>
<dbReference type="GO" id="GO:0001558">
    <property type="term" value="P:regulation of cell growth"/>
    <property type="evidence" value="ECO:0007669"/>
    <property type="project" value="InterPro"/>
</dbReference>
<evidence type="ECO:0000313" key="2">
    <source>
        <dbReference type="Proteomes" id="UP000320914"/>
    </source>
</evidence>
<reference evidence="1 2" key="1">
    <citation type="journal article" date="2019" name="Environ. Microbiol.">
        <title>Species interactions and distinct microbial communities in high Arctic permafrost affected cryosols are associated with the CH4 and CO2 gas fluxes.</title>
        <authorList>
            <person name="Altshuler I."/>
            <person name="Hamel J."/>
            <person name="Turney S."/>
            <person name="Magnuson E."/>
            <person name="Levesque R."/>
            <person name="Greer C."/>
            <person name="Whyte L.G."/>
        </authorList>
    </citation>
    <scope>NUCLEOTIDE SEQUENCE [LARGE SCALE GENOMIC DNA]</scope>
    <source>
        <strain evidence="1 2">OWC5</strain>
    </source>
</reference>
<dbReference type="Pfam" id="PF15937">
    <property type="entry name" value="PrlF_antitoxin"/>
    <property type="match status" value="1"/>
</dbReference>
<dbReference type="AlphaFoldDB" id="A0A502HJZ5"/>
<protein>
    <submittedName>
        <fullName evidence="1">Uncharacterized protein</fullName>
    </submittedName>
</protein>
<dbReference type="GO" id="GO:0097351">
    <property type="term" value="F:toxin sequestering activity"/>
    <property type="evidence" value="ECO:0007669"/>
    <property type="project" value="InterPro"/>
</dbReference>
<sequence length="75" mass="8508">MNRSPLQSKEHDVGTRKATLEEDQAIIQTLEFLEADIRHRPERLQLLSSAVINHISLLVGHLDVDLNEPLLANDE</sequence>
<dbReference type="Proteomes" id="UP000320914">
    <property type="component" value="Unassembled WGS sequence"/>
</dbReference>
<evidence type="ECO:0000313" key="1">
    <source>
        <dbReference type="EMBL" id="TPG73726.1"/>
    </source>
</evidence>
<comment type="caution">
    <text evidence="1">The sequence shown here is derived from an EMBL/GenBank/DDBJ whole genome shotgun (WGS) entry which is preliminary data.</text>
</comment>
<dbReference type="EMBL" id="RCZA01000030">
    <property type="protein sequence ID" value="TPG73726.1"/>
    <property type="molecule type" value="Genomic_DNA"/>
</dbReference>
<proteinExistence type="predicted"/>
<organism evidence="1 2">
    <name type="scientific">Pseudomonas mandelii</name>
    <dbReference type="NCBI Taxonomy" id="75612"/>
    <lineage>
        <taxon>Bacteria</taxon>
        <taxon>Pseudomonadati</taxon>
        <taxon>Pseudomonadota</taxon>
        <taxon>Gammaproteobacteria</taxon>
        <taxon>Pseudomonadales</taxon>
        <taxon>Pseudomonadaceae</taxon>
        <taxon>Pseudomonas</taxon>
    </lineage>
</organism>
<dbReference type="InterPro" id="IPR031848">
    <property type="entry name" value="PrlF_antitoxin"/>
</dbReference>